<comment type="similarity">
    <text evidence="1 5">Belongs to the tRNA nucleotidyltransferase/poly(A) polymerase family.</text>
</comment>
<evidence type="ECO:0000256" key="2">
    <source>
        <dbReference type="ARBA" id="ARBA00022679"/>
    </source>
</evidence>
<keyword evidence="4 5" id="KW-0694">RNA-binding</keyword>
<dbReference type="Proteomes" id="UP000053989">
    <property type="component" value="Unassembled WGS sequence"/>
</dbReference>
<dbReference type="HOGENOM" id="CLU_019592_2_1_1"/>
<dbReference type="GO" id="GO:0001680">
    <property type="term" value="P:tRNA 3'-terminal CCA addition"/>
    <property type="evidence" value="ECO:0007669"/>
    <property type="project" value="TreeGrafter"/>
</dbReference>
<keyword evidence="2 5" id="KW-0808">Transferase</keyword>
<keyword evidence="10" id="KW-1185">Reference proteome</keyword>
<dbReference type="GO" id="GO:0052929">
    <property type="term" value="F:ATP:3'-cytidine-cytidine-tRNA adenylyltransferase activity"/>
    <property type="evidence" value="ECO:0007669"/>
    <property type="project" value="TreeGrafter"/>
</dbReference>
<dbReference type="InterPro" id="IPR002646">
    <property type="entry name" value="PolA_pol_head_dom"/>
</dbReference>
<feature type="region of interest" description="Disordered" evidence="6">
    <location>
        <begin position="552"/>
        <end position="571"/>
    </location>
</feature>
<evidence type="ECO:0008006" key="11">
    <source>
        <dbReference type="Google" id="ProtNLM"/>
    </source>
</evidence>
<gene>
    <name evidence="9" type="ORF">SCLCIDRAFT_1222195</name>
</gene>
<keyword evidence="3" id="KW-0547">Nucleotide-binding</keyword>
<dbReference type="SUPFAM" id="SSF81891">
    <property type="entry name" value="Poly A polymerase C-terminal region-like"/>
    <property type="match status" value="1"/>
</dbReference>
<dbReference type="GO" id="GO:0003723">
    <property type="term" value="F:RNA binding"/>
    <property type="evidence" value="ECO:0007669"/>
    <property type="project" value="UniProtKB-KW"/>
</dbReference>
<evidence type="ECO:0000313" key="10">
    <source>
        <dbReference type="Proteomes" id="UP000053989"/>
    </source>
</evidence>
<dbReference type="OrthoDB" id="445712at2759"/>
<dbReference type="InterPro" id="IPR032828">
    <property type="entry name" value="PolyA_RNA-bd"/>
</dbReference>
<evidence type="ECO:0000259" key="8">
    <source>
        <dbReference type="Pfam" id="PF12627"/>
    </source>
</evidence>
<dbReference type="AlphaFoldDB" id="A0A0C2ZNP9"/>
<dbReference type="PANTHER" id="PTHR13734">
    <property type="entry name" value="TRNA-NUCLEOTIDYLTRANSFERASE"/>
    <property type="match status" value="1"/>
</dbReference>
<sequence length="571" mass="63893">MLARVIGAVRTFSMSLAHTTTRMVPKVRQIELTHVEDQLCSLLDEFTRFLEREQGTKTACRINGGWVRDKLLGQDSNDVDICLADMMGVPFVEQFVAYLSERKHIPVNKVTKIESNPDQSKHLETARTTLLGVDLDFVNLRSEEYTDDSRIPTGVKFGTPLEDALRRDITINSLFYNVHTRAVEDHTEKGLDDLRDGVIRTPLPPLQTFRDDPLRVVRCVRFASRFGFEMAPELRDAAQDKSIQEALSCKISRERIGEELDKMIKGVQPVHAVQLINELSLFNCIFHVPANILTLSSSSLGSLDSSLTACTILRSILSSASLPNGTNVPVHPMLLSYTMRDPGTKARLFMAASLFPFYGITYKDRKQKEHYLVEAVIREGLKLGNKNYYLDGIPALFGAASELIEGLSLDQDRFKAPSERVSIGLFLRHPKMHKPTSGSNWSSSLLFSLVCELTRLRDIDDATKCIERYNAFTTRVDELGLGDTVEAKPLLNGNEVVGLVGGKPGPWTKIVLDKVLEWQLEHPLGDKAACTDWLKEEYNSQRINVQELVESTSGSKRVQAGEGGTSKKVKR</sequence>
<dbReference type="SUPFAM" id="SSF81301">
    <property type="entry name" value="Nucleotidyltransferase"/>
    <property type="match status" value="1"/>
</dbReference>
<organism evidence="9 10">
    <name type="scientific">Scleroderma citrinum Foug A</name>
    <dbReference type="NCBI Taxonomy" id="1036808"/>
    <lineage>
        <taxon>Eukaryota</taxon>
        <taxon>Fungi</taxon>
        <taxon>Dikarya</taxon>
        <taxon>Basidiomycota</taxon>
        <taxon>Agaricomycotina</taxon>
        <taxon>Agaricomycetes</taxon>
        <taxon>Agaricomycetidae</taxon>
        <taxon>Boletales</taxon>
        <taxon>Sclerodermatineae</taxon>
        <taxon>Sclerodermataceae</taxon>
        <taxon>Scleroderma</taxon>
    </lineage>
</organism>
<evidence type="ECO:0000256" key="1">
    <source>
        <dbReference type="ARBA" id="ARBA00007265"/>
    </source>
</evidence>
<reference evidence="10" key="2">
    <citation type="submission" date="2015-01" db="EMBL/GenBank/DDBJ databases">
        <title>Evolutionary Origins and Diversification of the Mycorrhizal Mutualists.</title>
        <authorList>
            <consortium name="DOE Joint Genome Institute"/>
            <consortium name="Mycorrhizal Genomics Consortium"/>
            <person name="Kohler A."/>
            <person name="Kuo A."/>
            <person name="Nagy L.G."/>
            <person name="Floudas D."/>
            <person name="Copeland A."/>
            <person name="Barry K.W."/>
            <person name="Cichocki N."/>
            <person name="Veneault-Fourrey C."/>
            <person name="LaButti K."/>
            <person name="Lindquist E.A."/>
            <person name="Lipzen A."/>
            <person name="Lundell T."/>
            <person name="Morin E."/>
            <person name="Murat C."/>
            <person name="Riley R."/>
            <person name="Ohm R."/>
            <person name="Sun H."/>
            <person name="Tunlid A."/>
            <person name="Henrissat B."/>
            <person name="Grigoriev I.V."/>
            <person name="Hibbett D.S."/>
            <person name="Martin F."/>
        </authorList>
    </citation>
    <scope>NUCLEOTIDE SEQUENCE [LARGE SCALE GENOMIC DNA]</scope>
    <source>
        <strain evidence="10">Foug A</strain>
    </source>
</reference>
<dbReference type="Gene3D" id="3.30.460.10">
    <property type="entry name" value="Beta Polymerase, domain 2"/>
    <property type="match status" value="1"/>
</dbReference>
<dbReference type="GO" id="GO:0000166">
    <property type="term" value="F:nucleotide binding"/>
    <property type="evidence" value="ECO:0007669"/>
    <property type="project" value="UniProtKB-KW"/>
</dbReference>
<evidence type="ECO:0000256" key="3">
    <source>
        <dbReference type="ARBA" id="ARBA00022741"/>
    </source>
</evidence>
<evidence type="ECO:0000259" key="7">
    <source>
        <dbReference type="Pfam" id="PF01743"/>
    </source>
</evidence>
<feature type="domain" description="tRNA nucleotidyltransferase/poly(A) polymerase RNA and SrmB- binding" evidence="8">
    <location>
        <begin position="227"/>
        <end position="286"/>
    </location>
</feature>
<dbReference type="EMBL" id="KN822159">
    <property type="protein sequence ID" value="KIM54232.1"/>
    <property type="molecule type" value="Genomic_DNA"/>
</dbReference>
<feature type="domain" description="Poly A polymerase head" evidence="7">
    <location>
        <begin position="60"/>
        <end position="200"/>
    </location>
</feature>
<dbReference type="PANTHER" id="PTHR13734:SF5">
    <property type="entry name" value="CCA TRNA NUCLEOTIDYLTRANSFERASE, MITOCHONDRIAL"/>
    <property type="match status" value="1"/>
</dbReference>
<dbReference type="CDD" id="cd05398">
    <property type="entry name" value="NT_ClassII-CCAase"/>
    <property type="match status" value="1"/>
</dbReference>
<reference evidence="9 10" key="1">
    <citation type="submission" date="2014-04" db="EMBL/GenBank/DDBJ databases">
        <authorList>
            <consortium name="DOE Joint Genome Institute"/>
            <person name="Kuo A."/>
            <person name="Kohler A."/>
            <person name="Nagy L.G."/>
            <person name="Floudas D."/>
            <person name="Copeland A."/>
            <person name="Barry K.W."/>
            <person name="Cichocki N."/>
            <person name="Veneault-Fourrey C."/>
            <person name="LaButti K."/>
            <person name="Lindquist E.A."/>
            <person name="Lipzen A."/>
            <person name="Lundell T."/>
            <person name="Morin E."/>
            <person name="Murat C."/>
            <person name="Sun H."/>
            <person name="Tunlid A."/>
            <person name="Henrissat B."/>
            <person name="Grigoriev I.V."/>
            <person name="Hibbett D.S."/>
            <person name="Martin F."/>
            <person name="Nordberg H.P."/>
            <person name="Cantor M.N."/>
            <person name="Hua S.X."/>
        </authorList>
    </citation>
    <scope>NUCLEOTIDE SEQUENCE [LARGE SCALE GENOMIC DNA]</scope>
    <source>
        <strain evidence="9 10">Foug A</strain>
    </source>
</reference>
<name>A0A0C2ZNP9_9AGAM</name>
<protein>
    <recommendedName>
        <fullName evidence="11">Poly A polymerase head domain-containing protein</fullName>
    </recommendedName>
</protein>
<dbReference type="FunCoup" id="A0A0C2ZNP9">
    <property type="interactions" value="533"/>
</dbReference>
<dbReference type="Gene3D" id="1.10.3090.10">
    <property type="entry name" value="cca-adding enzyme, domain 2"/>
    <property type="match status" value="1"/>
</dbReference>
<evidence type="ECO:0000256" key="4">
    <source>
        <dbReference type="ARBA" id="ARBA00022884"/>
    </source>
</evidence>
<dbReference type="FunFam" id="3.30.460.10:FF:000019">
    <property type="entry name" value="tRNA nucleotidyltransferase cca2"/>
    <property type="match status" value="1"/>
</dbReference>
<evidence type="ECO:0000256" key="6">
    <source>
        <dbReference type="SAM" id="MobiDB-lite"/>
    </source>
</evidence>
<dbReference type="InterPro" id="IPR043519">
    <property type="entry name" value="NT_sf"/>
</dbReference>
<dbReference type="Pfam" id="PF01743">
    <property type="entry name" value="PolyA_pol"/>
    <property type="match status" value="1"/>
</dbReference>
<dbReference type="GO" id="GO:0052927">
    <property type="term" value="F:CC tRNA cytidylyltransferase activity"/>
    <property type="evidence" value="ECO:0007669"/>
    <property type="project" value="TreeGrafter"/>
</dbReference>
<dbReference type="InParanoid" id="A0A0C2ZNP9"/>
<proteinExistence type="inferred from homology"/>
<evidence type="ECO:0000256" key="5">
    <source>
        <dbReference type="RuleBase" id="RU003953"/>
    </source>
</evidence>
<evidence type="ECO:0000313" key="9">
    <source>
        <dbReference type="EMBL" id="KIM54232.1"/>
    </source>
</evidence>
<dbReference type="Pfam" id="PF12627">
    <property type="entry name" value="PolyA_pol_RNAbd"/>
    <property type="match status" value="1"/>
</dbReference>
<dbReference type="GO" id="GO:0005739">
    <property type="term" value="C:mitochondrion"/>
    <property type="evidence" value="ECO:0007669"/>
    <property type="project" value="UniProtKB-ARBA"/>
</dbReference>
<dbReference type="STRING" id="1036808.A0A0C2ZNP9"/>
<accession>A0A0C2ZNP9</accession>